<proteinExistence type="predicted"/>
<keyword evidence="2" id="KW-1185">Reference proteome</keyword>
<dbReference type="OrthoDB" id="2620156at2"/>
<organism evidence="1 2">
    <name type="scientific">Paenibacillus contaminans</name>
    <dbReference type="NCBI Taxonomy" id="450362"/>
    <lineage>
        <taxon>Bacteria</taxon>
        <taxon>Bacillati</taxon>
        <taxon>Bacillota</taxon>
        <taxon>Bacilli</taxon>
        <taxon>Bacillales</taxon>
        <taxon>Paenibacillaceae</taxon>
        <taxon>Paenibacillus</taxon>
    </lineage>
</organism>
<dbReference type="EMBL" id="QMFB01000001">
    <property type="protein sequence ID" value="RAV23378.1"/>
    <property type="molecule type" value="Genomic_DNA"/>
</dbReference>
<evidence type="ECO:0000313" key="1">
    <source>
        <dbReference type="EMBL" id="RAV23378.1"/>
    </source>
</evidence>
<reference evidence="1 2" key="1">
    <citation type="journal article" date="2009" name="Int. J. Syst. Evol. Microbiol.">
        <title>Paenibacillus contaminans sp. nov., isolated from a contaminated laboratory plate.</title>
        <authorList>
            <person name="Chou J.H."/>
            <person name="Lee J.H."/>
            <person name="Lin M.C."/>
            <person name="Chang P.S."/>
            <person name="Arun A.B."/>
            <person name="Young C.C."/>
            <person name="Chen W.M."/>
        </authorList>
    </citation>
    <scope>NUCLEOTIDE SEQUENCE [LARGE SCALE GENOMIC DNA]</scope>
    <source>
        <strain evidence="1 2">CKOBP-6</strain>
    </source>
</reference>
<gene>
    <name evidence="1" type="ORF">DQG23_04070</name>
</gene>
<dbReference type="Proteomes" id="UP000250369">
    <property type="component" value="Unassembled WGS sequence"/>
</dbReference>
<accession>A0A329MVY0</accession>
<comment type="caution">
    <text evidence="1">The sequence shown here is derived from an EMBL/GenBank/DDBJ whole genome shotgun (WGS) entry which is preliminary data.</text>
</comment>
<name>A0A329MVY0_9BACL</name>
<sequence>MITIYEEQRKGAAADTTEYSHASFDKCMEVIRRMDGFTRSQVTIRHMENTIMIGGGSNEFIVTVETGTTIHNLLSTPEEDDEFIELTVGGQACEFPQKYVVSLELVETALLHLLADSSTELHWEMIEK</sequence>
<dbReference type="RefSeq" id="WP_113029488.1">
    <property type="nucleotide sequence ID" value="NZ_QMFB01000001.1"/>
</dbReference>
<evidence type="ECO:0000313" key="2">
    <source>
        <dbReference type="Proteomes" id="UP000250369"/>
    </source>
</evidence>
<protein>
    <submittedName>
        <fullName evidence="1">Uncharacterized protein</fullName>
    </submittedName>
</protein>
<dbReference type="AlphaFoldDB" id="A0A329MVY0"/>